<reference evidence="4 5" key="1">
    <citation type="journal article" date="2018" name="Int. J. Syst. Evol. Microbiol.">
        <title>Epidermidibacterium keratini gen. nov., sp. nov., a member of the family Sporichthyaceae, isolated from keratin epidermis.</title>
        <authorList>
            <person name="Lee D.G."/>
            <person name="Trujillo M.E."/>
            <person name="Kang S."/>
            <person name="Nam J.J."/>
            <person name="Kim Y.J."/>
        </authorList>
    </citation>
    <scope>NUCLEOTIDE SEQUENCE [LARGE SCALE GENOMIC DNA]</scope>
    <source>
        <strain evidence="4 5">EPI-7</strain>
    </source>
</reference>
<evidence type="ECO:0000256" key="1">
    <source>
        <dbReference type="SAM" id="Coils"/>
    </source>
</evidence>
<sequence length="246" mass="27257">MQADPTEQRRLLDLAAVDKNLAGLAHRRRTIPQLAELESNQAELTASERELGEVTTTRSDLTRDMDRLESDIDNVRNRQERNQQRLDSGAVSASKDLEALQHENATLRRRQQTLEDQEIELMEQAETLDAQIEKITAARDEIAARRGTAEGERDDQWAQLDVEIADEQTKRDTLAASFAADLLGLYDKIRATGVPGAALITQGRCGGCRMELSGSELAAVRSAAPNDVVRCESCRCIQVRTTESGL</sequence>
<feature type="coiled-coil region" evidence="1">
    <location>
        <begin position="58"/>
        <end position="134"/>
    </location>
</feature>
<dbReference type="InterPro" id="IPR056003">
    <property type="entry name" value="CT398_CC_hairpin"/>
</dbReference>
<dbReference type="Proteomes" id="UP000463857">
    <property type="component" value="Chromosome"/>
</dbReference>
<gene>
    <name evidence="4" type="ORF">EK0264_02435</name>
</gene>
<dbReference type="InParanoid" id="A0A7L4YJF5"/>
<dbReference type="KEGG" id="eke:EK0264_02435"/>
<evidence type="ECO:0000259" key="2">
    <source>
        <dbReference type="Pfam" id="PF02591"/>
    </source>
</evidence>
<evidence type="ECO:0000313" key="4">
    <source>
        <dbReference type="EMBL" id="QHB99259.1"/>
    </source>
</evidence>
<organism evidence="4 5">
    <name type="scientific">Epidermidibacterium keratini</name>
    <dbReference type="NCBI Taxonomy" id="1891644"/>
    <lineage>
        <taxon>Bacteria</taxon>
        <taxon>Bacillati</taxon>
        <taxon>Actinomycetota</taxon>
        <taxon>Actinomycetes</taxon>
        <taxon>Sporichthyales</taxon>
        <taxon>Sporichthyaceae</taxon>
        <taxon>Epidermidibacterium</taxon>
    </lineage>
</organism>
<evidence type="ECO:0000313" key="5">
    <source>
        <dbReference type="Proteomes" id="UP000463857"/>
    </source>
</evidence>
<dbReference type="Gene3D" id="1.10.287.1490">
    <property type="match status" value="1"/>
</dbReference>
<proteinExistence type="predicted"/>
<keyword evidence="1" id="KW-0175">Coiled coil</keyword>
<keyword evidence="5" id="KW-1185">Reference proteome</keyword>
<dbReference type="Pfam" id="PF02591">
    <property type="entry name" value="Zn_ribbon_9"/>
    <property type="match status" value="1"/>
</dbReference>
<dbReference type="EMBL" id="CP047156">
    <property type="protein sequence ID" value="QHB99259.1"/>
    <property type="molecule type" value="Genomic_DNA"/>
</dbReference>
<dbReference type="AlphaFoldDB" id="A0A7L4YJF5"/>
<dbReference type="OrthoDB" id="9784388at2"/>
<evidence type="ECO:0008006" key="6">
    <source>
        <dbReference type="Google" id="ProtNLM"/>
    </source>
</evidence>
<accession>A0A7L4YJF5</accession>
<feature type="domain" description="C4-type zinc ribbon" evidence="2">
    <location>
        <begin position="204"/>
        <end position="237"/>
    </location>
</feature>
<feature type="domain" description="CT398-like coiled coil hairpin" evidence="3">
    <location>
        <begin position="14"/>
        <end position="192"/>
    </location>
</feature>
<dbReference type="RefSeq" id="WP_159542559.1">
    <property type="nucleotide sequence ID" value="NZ_CP047156.1"/>
</dbReference>
<name>A0A7L4YJF5_9ACTN</name>
<dbReference type="Pfam" id="PF24481">
    <property type="entry name" value="CT398_CC"/>
    <property type="match status" value="1"/>
</dbReference>
<protein>
    <recommendedName>
        <fullName evidence="6">C4-type zinc ribbon domain-containing protein</fullName>
    </recommendedName>
</protein>
<dbReference type="InterPro" id="IPR003743">
    <property type="entry name" value="Zf-RING_7"/>
</dbReference>
<evidence type="ECO:0000259" key="3">
    <source>
        <dbReference type="Pfam" id="PF24481"/>
    </source>
</evidence>